<protein>
    <recommendedName>
        <fullName evidence="1">Reverse transcriptase zinc-binding domain-containing protein</fullName>
    </recommendedName>
</protein>
<dbReference type="EMBL" id="JAINUF010000012">
    <property type="protein sequence ID" value="KAJ8344770.1"/>
    <property type="molecule type" value="Genomic_DNA"/>
</dbReference>
<dbReference type="OrthoDB" id="416119at2759"/>
<organism evidence="2 3">
    <name type="scientific">Synaphobranchus kaupii</name>
    <name type="common">Kaup's arrowtooth eel</name>
    <dbReference type="NCBI Taxonomy" id="118154"/>
    <lineage>
        <taxon>Eukaryota</taxon>
        <taxon>Metazoa</taxon>
        <taxon>Chordata</taxon>
        <taxon>Craniata</taxon>
        <taxon>Vertebrata</taxon>
        <taxon>Euteleostomi</taxon>
        <taxon>Actinopterygii</taxon>
        <taxon>Neopterygii</taxon>
        <taxon>Teleostei</taxon>
        <taxon>Anguilliformes</taxon>
        <taxon>Synaphobranchidae</taxon>
        <taxon>Synaphobranchus</taxon>
    </lineage>
</organism>
<dbReference type="PANTHER" id="PTHR33116">
    <property type="entry name" value="REVERSE TRANSCRIPTASE ZINC-BINDING DOMAIN-CONTAINING PROTEIN-RELATED-RELATED"/>
    <property type="match status" value="1"/>
</dbReference>
<proteinExistence type="predicted"/>
<comment type="caution">
    <text evidence="2">The sequence shown here is derived from an EMBL/GenBank/DDBJ whole genome shotgun (WGS) entry which is preliminary data.</text>
</comment>
<name>A0A9Q1IK17_SYNKA</name>
<feature type="domain" description="Reverse transcriptase zinc-binding" evidence="1">
    <location>
        <begin position="255"/>
        <end position="315"/>
    </location>
</feature>
<keyword evidence="3" id="KW-1185">Reference proteome</keyword>
<dbReference type="AlphaFoldDB" id="A0A9Q1IK17"/>
<evidence type="ECO:0000259" key="1">
    <source>
        <dbReference type="Pfam" id="PF13966"/>
    </source>
</evidence>
<sequence>MVGLRGLDGKIQTGAVEMVGVATEFYRGLFENRVVEEGVGKRFLGLVEERVPEEVRAALEAPFNLEELRKALGGMKEKGLEVALDEVKDFSRGSGGQLNVGKSKIKFFGKWRSRTDVVCGISLCEGPLRMLGVDFGGDAKEDGMSNWKWRVAAVSRRLSLWSVRRLTISGKVLAFKADALPSFLVGWDNKAPKAERVPAHLLWVVRWARRHEECADRDLVVDHRRLYKALREKLRPVGGLGVGVGRGVWAAVQPKGLDNRLKDLNWLIAYGRLPVRDVLYRHSLTQDRFCPRAGCRERETVQHVFWGCAFAQEVWGLVKGRYGVLEGLRQEGVIFGEGLGKKKGRDKFLAMLLMSVVKYKLWVARGEKGEVKQGWTTRAVFQMVKGDVERRYGWEVLRWGFHAAWERWKALM</sequence>
<dbReference type="InterPro" id="IPR026960">
    <property type="entry name" value="RVT-Znf"/>
</dbReference>
<dbReference type="Pfam" id="PF13966">
    <property type="entry name" value="zf-RVT"/>
    <property type="match status" value="1"/>
</dbReference>
<reference evidence="2" key="1">
    <citation type="journal article" date="2023" name="Science">
        <title>Genome structures resolve the early diversification of teleost fishes.</title>
        <authorList>
            <person name="Parey E."/>
            <person name="Louis A."/>
            <person name="Montfort J."/>
            <person name="Bouchez O."/>
            <person name="Roques C."/>
            <person name="Iampietro C."/>
            <person name="Lluch J."/>
            <person name="Castinel A."/>
            <person name="Donnadieu C."/>
            <person name="Desvignes T."/>
            <person name="Floi Bucao C."/>
            <person name="Jouanno E."/>
            <person name="Wen M."/>
            <person name="Mejri S."/>
            <person name="Dirks R."/>
            <person name="Jansen H."/>
            <person name="Henkel C."/>
            <person name="Chen W.J."/>
            <person name="Zahm M."/>
            <person name="Cabau C."/>
            <person name="Klopp C."/>
            <person name="Thompson A.W."/>
            <person name="Robinson-Rechavi M."/>
            <person name="Braasch I."/>
            <person name="Lecointre G."/>
            <person name="Bobe J."/>
            <person name="Postlethwait J.H."/>
            <person name="Berthelot C."/>
            <person name="Roest Crollius H."/>
            <person name="Guiguen Y."/>
        </authorList>
    </citation>
    <scope>NUCLEOTIDE SEQUENCE</scope>
    <source>
        <strain evidence="2">WJC10195</strain>
    </source>
</reference>
<gene>
    <name evidence="2" type="ORF">SKAU_G00289630</name>
</gene>
<accession>A0A9Q1IK17</accession>
<dbReference type="Proteomes" id="UP001152622">
    <property type="component" value="Chromosome 12"/>
</dbReference>
<evidence type="ECO:0000313" key="3">
    <source>
        <dbReference type="Proteomes" id="UP001152622"/>
    </source>
</evidence>
<evidence type="ECO:0000313" key="2">
    <source>
        <dbReference type="EMBL" id="KAJ8344770.1"/>
    </source>
</evidence>
<dbReference type="PANTHER" id="PTHR33116:SF66">
    <property type="entry name" value="REVERSE TRANSCRIPTASE ZINC-BINDING DOMAIN-CONTAINING PROTEIN"/>
    <property type="match status" value="1"/>
</dbReference>